<feature type="domain" description="Isochorismatase-like" evidence="2">
    <location>
        <begin position="10"/>
        <end position="177"/>
    </location>
</feature>
<dbReference type="STRING" id="104623.Ser39006_03746"/>
<dbReference type="InterPro" id="IPR050272">
    <property type="entry name" value="Isochorismatase-like_hydrls"/>
</dbReference>
<reference evidence="3 6" key="3">
    <citation type="submission" date="2017-11" db="EMBL/GenBank/DDBJ databases">
        <title>Complete genome sequence of Serratia sp. ATCC 39006 LacA.</title>
        <authorList>
            <person name="Hampton H.G."/>
            <person name="Jackson S.A."/>
            <person name="Jauregui R."/>
            <person name="Poulter G.T.M."/>
            <person name="Salmond G.P.C."/>
            <person name="Fineran P.C."/>
        </authorList>
    </citation>
    <scope>NUCLEOTIDE SEQUENCE [LARGE SCALE GENOMIC DNA]</scope>
    <source>
        <strain evidence="3 6">ATCC 39006</strain>
    </source>
</reference>
<dbReference type="Pfam" id="PF00857">
    <property type="entry name" value="Isochorismatase"/>
    <property type="match status" value="1"/>
</dbReference>
<dbReference type="RefSeq" id="WP_021017007.1">
    <property type="nucleotide sequence ID" value="NZ_CP025084.1"/>
</dbReference>
<dbReference type="Gene3D" id="3.40.50.850">
    <property type="entry name" value="Isochorismatase-like"/>
    <property type="match status" value="1"/>
</dbReference>
<evidence type="ECO:0000313" key="4">
    <source>
        <dbReference type="EMBL" id="AUH04171.1"/>
    </source>
</evidence>
<organism evidence="4 5">
    <name type="scientific">Serratia sp. (strain ATCC 39006)</name>
    <name type="common">Prodigiosinella confusarubida</name>
    <dbReference type="NCBI Taxonomy" id="104623"/>
    <lineage>
        <taxon>Bacteria</taxon>
        <taxon>Pseudomonadati</taxon>
        <taxon>Pseudomonadota</taxon>
        <taxon>Gammaproteobacteria</taxon>
        <taxon>Enterobacterales</taxon>
        <taxon>Pectobacteriaceae</taxon>
        <taxon>Prodigiosinella</taxon>
    </lineage>
</organism>
<dbReference type="CDD" id="cd00431">
    <property type="entry name" value="cysteine_hydrolases"/>
    <property type="match status" value="1"/>
</dbReference>
<dbReference type="EMBL" id="CP025084">
    <property type="protein sequence ID" value="AUH04171.1"/>
    <property type="molecule type" value="Genomic_DNA"/>
</dbReference>
<gene>
    <name evidence="3" type="ORF">CWC46_08540</name>
    <name evidence="4" type="ORF">Ser39006_008545</name>
</gene>
<evidence type="ECO:0000256" key="1">
    <source>
        <dbReference type="ARBA" id="ARBA00022801"/>
    </source>
</evidence>
<evidence type="ECO:0000313" key="6">
    <source>
        <dbReference type="Proteomes" id="UP000233778"/>
    </source>
</evidence>
<evidence type="ECO:0000313" key="5">
    <source>
        <dbReference type="Proteomes" id="UP000017700"/>
    </source>
</evidence>
<dbReference type="GO" id="GO:0016787">
    <property type="term" value="F:hydrolase activity"/>
    <property type="evidence" value="ECO:0007669"/>
    <property type="project" value="UniProtKB-KW"/>
</dbReference>
<reference evidence="4" key="4">
    <citation type="submission" date="2017-11" db="EMBL/GenBank/DDBJ databases">
        <title>Complete genome sequence of Serratia sp. ATCC 39006.</title>
        <authorList>
            <person name="Hampton H.G."/>
            <person name="Jackson S.A."/>
            <person name="Jauregui R."/>
            <person name="Poulter G.T.M."/>
            <person name="Salmond G.P.C."/>
            <person name="Fineran P.C."/>
        </authorList>
    </citation>
    <scope>NUCLEOTIDE SEQUENCE</scope>
    <source>
        <strain evidence="4">ATCC 39006</strain>
    </source>
</reference>
<reference evidence="4 5" key="1">
    <citation type="journal article" date="2013" name="Genome Announc.">
        <title>Draft genome sequence of Serratia sp. strain ATCC 39006, a model bacterium for analysis of the biosynthesis and regulation of prodigiosin, a carbapenem, and gas vesicles.</title>
        <authorList>
            <person name="Fineran P.C."/>
            <person name="Iglesias Cans M.C."/>
            <person name="Ramsay J.P."/>
            <person name="Wilf N.M."/>
            <person name="Cossyleon D."/>
            <person name="McNeil M.B."/>
            <person name="Williamson N.R."/>
            <person name="Monson R.E."/>
            <person name="Becher S.A."/>
            <person name="Stanton J.A."/>
            <person name="Brugger K."/>
            <person name="Brown S.D."/>
            <person name="Salmond G.P."/>
        </authorList>
    </citation>
    <scope>NUCLEOTIDE SEQUENCE [LARGE SCALE GENOMIC DNA]</scope>
    <source>
        <strain evidence="4">ATCC 39006</strain>
        <strain evidence="5">ATCC 39006 / SC 11482</strain>
    </source>
</reference>
<keyword evidence="1 4" id="KW-0378">Hydrolase</keyword>
<dbReference type="KEGG" id="serq:CWC46_08540"/>
<dbReference type="Proteomes" id="UP000017700">
    <property type="component" value="Chromosome"/>
</dbReference>
<dbReference type="SUPFAM" id="SSF52499">
    <property type="entry name" value="Isochorismatase-like hydrolases"/>
    <property type="match status" value="1"/>
</dbReference>
<dbReference type="EMBL" id="CP025085">
    <property type="protein sequence ID" value="AUG99851.1"/>
    <property type="molecule type" value="Genomic_DNA"/>
</dbReference>
<dbReference type="Proteomes" id="UP000233778">
    <property type="component" value="Chromosome"/>
</dbReference>
<accession>A0A2I5THX9</accession>
<dbReference type="OrthoDB" id="9807387at2"/>
<sequence length="187" mass="19946">MALTTLDPITALIIIDLQKGIISLPGIQAIDDLIGRARALADAFREAGLPVVLVNVAGAAPGRTEQPRQATSLPEDWSDLIPELNQQPSDIVVTKRTWGAFASTDLDALLKARNVTQVVIAGVATGVGVESTARQAYEQGFNVTLAIDAMADMRPEVHDFSIRHVFPRLGETGTSQDIINLLPAKSV</sequence>
<dbReference type="PANTHER" id="PTHR43540">
    <property type="entry name" value="PEROXYUREIDOACRYLATE/UREIDOACRYLATE AMIDOHYDROLASE-RELATED"/>
    <property type="match status" value="1"/>
</dbReference>
<evidence type="ECO:0000313" key="3">
    <source>
        <dbReference type="EMBL" id="AUG99851.1"/>
    </source>
</evidence>
<keyword evidence="5" id="KW-1185">Reference proteome</keyword>
<dbReference type="PANTHER" id="PTHR43540:SF7">
    <property type="entry name" value="ISOCHORISMATASE FAMILY PROTEIN YECD"/>
    <property type="match status" value="1"/>
</dbReference>
<protein>
    <submittedName>
        <fullName evidence="4">Hydrolase</fullName>
    </submittedName>
</protein>
<name>A0A2I5THX9_SERS3</name>
<proteinExistence type="predicted"/>
<dbReference type="AlphaFoldDB" id="A0A2I5THX9"/>
<dbReference type="KEGG" id="sera:Ser39006_008545"/>
<dbReference type="InterPro" id="IPR000868">
    <property type="entry name" value="Isochorismatase-like_dom"/>
</dbReference>
<evidence type="ECO:0000259" key="2">
    <source>
        <dbReference type="Pfam" id="PF00857"/>
    </source>
</evidence>
<reference evidence="4" key="2">
    <citation type="submission" date="2013-09" db="EMBL/GenBank/DDBJ databases">
        <authorList>
            <person name="Wang G."/>
            <person name="Yang Y."/>
            <person name="Su Y."/>
        </authorList>
    </citation>
    <scope>NUCLEOTIDE SEQUENCE</scope>
    <source>
        <strain evidence="4">ATCC 39006</strain>
    </source>
</reference>
<dbReference type="InterPro" id="IPR036380">
    <property type="entry name" value="Isochorismatase-like_sf"/>
</dbReference>